<accession>D1PR13</accession>
<reference evidence="1" key="1">
    <citation type="submission" date="2009-12" db="EMBL/GenBank/DDBJ databases">
        <authorList>
            <person name="Weinstock G."/>
            <person name="Sodergren E."/>
            <person name="Clifton S."/>
            <person name="Fulton L."/>
            <person name="Fulton B."/>
            <person name="Courtney L."/>
            <person name="Fronick C."/>
            <person name="Harrison M."/>
            <person name="Strong C."/>
            <person name="Farmer C."/>
            <person name="Delahaunty K."/>
            <person name="Markovic C."/>
            <person name="Hall O."/>
            <person name="Minx P."/>
            <person name="Tomlinson C."/>
            <person name="Mitreva M."/>
            <person name="Nelson J."/>
            <person name="Hou S."/>
            <person name="Wollam A."/>
            <person name="Pepin K.H."/>
            <person name="Johnson M."/>
            <person name="Bhonagiri V."/>
            <person name="Nash W.E."/>
            <person name="Warren W."/>
            <person name="Chinwalla A."/>
            <person name="Mardis E.R."/>
            <person name="Wilson R.K."/>
        </authorList>
    </citation>
    <scope>NUCLEOTIDE SEQUENCE [LARGE SCALE GENOMIC DNA]</scope>
    <source>
        <strain evidence="1">DSM 15176</strain>
    </source>
</reference>
<proteinExistence type="predicted"/>
<evidence type="ECO:0000313" key="1">
    <source>
        <dbReference type="EMBL" id="EFB74859.1"/>
    </source>
</evidence>
<protein>
    <submittedName>
        <fullName evidence="1">Uncharacterized protein</fullName>
    </submittedName>
</protein>
<dbReference type="HOGENOM" id="CLU_2921062_0_0_9"/>
<name>D1PR13_9FIRM</name>
<dbReference type="EMBL" id="ACBY02000054">
    <property type="protein sequence ID" value="EFB74859.1"/>
    <property type="molecule type" value="Genomic_DNA"/>
</dbReference>
<gene>
    <name evidence="1" type="ORF">SUBVAR_06839</name>
</gene>
<dbReference type="Proteomes" id="UP000003438">
    <property type="component" value="Unassembled WGS sequence"/>
</dbReference>
<organism evidence="1 2">
    <name type="scientific">Subdoligranulum variabile DSM 15176</name>
    <dbReference type="NCBI Taxonomy" id="411471"/>
    <lineage>
        <taxon>Bacteria</taxon>
        <taxon>Bacillati</taxon>
        <taxon>Bacillota</taxon>
        <taxon>Clostridia</taxon>
        <taxon>Eubacteriales</taxon>
        <taxon>Oscillospiraceae</taxon>
        <taxon>Subdoligranulum</taxon>
    </lineage>
</organism>
<dbReference type="AlphaFoldDB" id="D1PR13"/>
<sequence>MLPFHRFLFCIPPWGIYIIYPQWVSVNALGSIFPKNSRPQKGRVWFIPAGRPTKSLPGLLK</sequence>
<keyword evidence="2" id="KW-1185">Reference proteome</keyword>
<comment type="caution">
    <text evidence="1">The sequence shown here is derived from an EMBL/GenBank/DDBJ whole genome shotgun (WGS) entry which is preliminary data.</text>
</comment>
<dbReference type="STRING" id="411471.SUBVAR_06839"/>
<evidence type="ECO:0000313" key="2">
    <source>
        <dbReference type="Proteomes" id="UP000003438"/>
    </source>
</evidence>